<evidence type="ECO:0000256" key="1">
    <source>
        <dbReference type="SAM" id="MobiDB-lite"/>
    </source>
</evidence>
<reference evidence="2 3" key="6">
    <citation type="journal article" date="1999" name="J. Gen. Virol.">
        <title>The rat cytomegalovirus R32 gene encodes a virion-associated protein that elicits a strong humoral immune response in infected rats.</title>
        <authorList>
            <person name="Beuken E."/>
            <person name="Grauls G."/>
            <person name="Bruggeman C.A."/>
            <person name="Vink C."/>
        </authorList>
    </citation>
    <scope>NUCLEOTIDE SEQUENCE [LARGE SCALE GENOMIC DNA]</scope>
    <source>
        <strain evidence="2 3">Maastricht</strain>
    </source>
</reference>
<name>Q9DW23_RCMVM</name>
<sequence>MGGAGLVVWLSVVLMASAGEAADIDCGKLEIRFKTMMRRGTKNETDQWVRFNVLNYYCTRREGKVICGGNAFTKNHSVEERVWETQAETVEGVIVNGSLWDEWVWLYSVFYVAEEKQTVFLEMKKQVFVVGENGTVERCQGEDEKVERRIRECKGCEEELRRRTRTAEISEKWREICKTQGTKEVAAKTIKQLTFVCGKKEKGRKGSRRTAEASTAGRRTTRERTTRRETDGGGETAERNEERGRSGTVAAGLAGGGCAAVGLIMARRRWRGRRGGKQRWRRGRGESE</sequence>
<dbReference type="KEGG" id="vg:940370"/>
<feature type="region of interest" description="Disordered" evidence="1">
    <location>
        <begin position="204"/>
        <end position="253"/>
    </location>
</feature>
<feature type="region of interest" description="Disordered" evidence="1">
    <location>
        <begin position="268"/>
        <end position="288"/>
    </location>
</feature>
<organism evidence="2 3">
    <name type="scientific">Rat cytomegalovirus (strain Maastricht)</name>
    <dbReference type="NCBI Taxonomy" id="79700"/>
    <lineage>
        <taxon>Viruses</taxon>
        <taxon>Duplodnaviria</taxon>
        <taxon>Heunggongvirae</taxon>
        <taxon>Peploviricota</taxon>
        <taxon>Herviviricetes</taxon>
        <taxon>Herpesvirales</taxon>
        <taxon>Orthoherpesviridae</taxon>
        <taxon>Betaherpesvirinae</taxon>
        <taxon>Muromegalovirus</taxon>
        <taxon>Muromegalovirus muridbeta2</taxon>
        <taxon>Murid betaherpesvirus 2</taxon>
    </lineage>
</organism>
<protein>
    <submittedName>
        <fullName evidence="2">Pr171</fullName>
    </submittedName>
</protein>
<reference evidence="2 3" key="10">
    <citation type="journal article" date="2000" name="Virus Res.">
        <title>Rat cytomegalovirus R89 is a highly conserved gene which expresses a spliced transcript.</title>
        <authorList>
            <person name="Gruijthuijsen Y.K."/>
            <person name="Beuken E."/>
            <person name="Bruggeman C.A."/>
            <person name="Vink C."/>
        </authorList>
    </citation>
    <scope>NUCLEOTIDE SEQUENCE [LARGE SCALE GENOMIC DNA]</scope>
    <source>
        <strain evidence="2 3">Maastricht</strain>
    </source>
</reference>
<reference evidence="2 3" key="5">
    <citation type="journal article" date="1998" name="Virology">
        <title>The Maastricht strain and England strain of rat cytomegalovirus represent different betaherpesvirus species rather than strains.</title>
        <authorList>
            <person name="Beisser P.S."/>
            <person name="Kaptein S.J."/>
            <person name="Beuken E."/>
            <person name="Bruggeman C.A."/>
            <person name="Vink C."/>
        </authorList>
    </citation>
    <scope>NUCLEOTIDE SEQUENCE [LARGE SCALE GENOMIC DNA]</scope>
    <source>
        <strain evidence="2 3">Maastricht</strain>
    </source>
</reference>
<reference evidence="2 3" key="7">
    <citation type="journal article" date="1999" name="J. Virol.">
        <title>Deletion of the R78 G protein-coupled receptor gene from rat cytomegalovirus results in an attenuated, syncytium-inducing mutant strain.</title>
        <authorList>
            <person name="Beisser P.S."/>
            <person name="Grauls G."/>
            <person name="Bruggeman C.A."/>
            <person name="Vink C."/>
        </authorList>
    </citation>
    <scope>NUCLEOTIDE SEQUENCE [LARGE SCALE GENOMIC DNA]</scope>
    <source>
        <strain evidence="2 3">Maastricht</strain>
    </source>
</reference>
<dbReference type="RefSeq" id="NP_064280.1">
    <property type="nucleotide sequence ID" value="NC_002512.2"/>
</dbReference>
<feature type="compositionally biased region" description="Basic and acidic residues" evidence="1">
    <location>
        <begin position="220"/>
        <end position="245"/>
    </location>
</feature>
<reference evidence="2 3" key="1">
    <citation type="journal article" date="1996" name="J. Gen. Virol.">
        <title>Cloning and sequence analysis of the genes encoding DNA polymerase, glycoprotein B, ICP18.5 and major DNA-binding protein of rat cytomegalovirus.</title>
        <authorList>
            <person name="Beuken E."/>
            <person name="Slobbe R."/>
            <person name="Bruggeman C.A."/>
            <person name="Vink C."/>
        </authorList>
    </citation>
    <scope>NUCLEOTIDE SEQUENCE [LARGE SCALE GENOMIC DNA]</scope>
    <source>
        <strain evidence="2 3">Maastricht</strain>
    </source>
</reference>
<dbReference type="EMBL" id="AF232689">
    <property type="protein sequence ID" value="AAF99267.1"/>
    <property type="molecule type" value="Genomic_DNA"/>
</dbReference>
<feature type="compositionally biased region" description="Basic residues" evidence="1">
    <location>
        <begin position="268"/>
        <end position="282"/>
    </location>
</feature>
<accession>Q9DW23</accession>
<evidence type="ECO:0000313" key="3">
    <source>
        <dbReference type="Proteomes" id="UP000008288"/>
    </source>
</evidence>
<reference evidence="2 3" key="9">
    <citation type="journal article" date="2000" name="J. Virol.">
        <title>Complete DNA sequence of the rat cytomegalovirus genome.</title>
        <authorList>
            <person name="Vink C."/>
            <person name="Beuken E."/>
            <person name="Bruggeman C.A."/>
        </authorList>
    </citation>
    <scope>NUCLEOTIDE SEQUENCE [LARGE SCALE GENOMIC DNA]</scope>
    <source>
        <strain evidence="2 3">Maastricht</strain>
    </source>
</reference>
<reference evidence="2 3" key="2">
    <citation type="journal article" date="1996" name="J. Virol.">
        <title>Structure of the rat cytomegalovirus genome termini.</title>
        <authorList>
            <person name="Vink C."/>
            <person name="Beuken E."/>
            <person name="Bruggeman C.A."/>
        </authorList>
    </citation>
    <scope>NUCLEOTIDE SEQUENCE [LARGE SCALE GENOMIC DNA]</scope>
    <source>
        <strain evidence="2 3">Maastricht</strain>
    </source>
</reference>
<organismHost>
    <name type="scientific">Rattus</name>
    <name type="common">rats</name>
    <dbReference type="NCBI Taxonomy" id="10114"/>
</organismHost>
<gene>
    <name evidence="2" type="primary">r171</name>
</gene>
<dbReference type="GeneID" id="940370"/>
<proteinExistence type="predicted"/>
<evidence type="ECO:0000313" key="2">
    <source>
        <dbReference type="EMBL" id="AAF99267.1"/>
    </source>
</evidence>
<keyword evidence="3" id="KW-1185">Reference proteome</keyword>
<reference evidence="2 3" key="3">
    <citation type="journal article" date="1997" name="J. Gen. Virol.">
        <title>Cloning and functional characterization of the origin of lytic-phase DNA replication of rat cytomegalovirus.</title>
        <authorList>
            <person name="Vink C."/>
            <person name="Beuken E."/>
            <person name="Bruggeman C.A."/>
        </authorList>
    </citation>
    <scope>NUCLEOTIDE SEQUENCE [LARGE SCALE GENOMIC DNA]</scope>
    <source>
        <strain evidence="2 3">Maastricht</strain>
    </source>
</reference>
<reference evidence="2 3" key="4">
    <citation type="journal article" date="1998" name="J. Virol.">
        <title>The R33 G protein-coupled receptor gene of rat cytomegalovirus plays an essential role in the pathogenesis of viral infection.</title>
        <authorList>
            <person name="Beisser P.S."/>
            <person name="Vink C."/>
            <person name="Van Dam J.G."/>
            <person name="Grauls G."/>
            <person name="Vanherle S.J."/>
            <person name="Bruggeman C.A."/>
        </authorList>
    </citation>
    <scope>NUCLEOTIDE SEQUENCE [LARGE SCALE GENOMIC DNA]</scope>
    <source>
        <strain evidence="2 3">Maastricht</strain>
    </source>
</reference>
<dbReference type="Proteomes" id="UP000008288">
    <property type="component" value="Segment"/>
</dbReference>
<reference evidence="2 3" key="8">
    <citation type="journal article" date="2000" name="J. Virol.">
        <title>The r144 major histocompatibility complex class I-like gene of rat cytomegalovirus is dispensable for both acute and long-term infection in the immunocompromised host.</title>
        <authorList>
            <person name="Beisser P.S."/>
            <person name="Kloover J.S."/>
            <person name="Grauls G.E."/>
            <person name="Blok M.J."/>
            <person name="Bruggeman C.A."/>
            <person name="Vink C."/>
        </authorList>
    </citation>
    <scope>NUCLEOTIDE SEQUENCE [LARGE SCALE GENOMIC DNA]</scope>
    <source>
        <strain evidence="2 3">Maastricht</strain>
    </source>
</reference>